<reference evidence="3" key="1">
    <citation type="journal article" date="2014" name="Nat. Genet.">
        <title>The genome of the stress-tolerant wild tomato species Solanum pennellii.</title>
        <authorList>
            <person name="Bolger A."/>
            <person name="Scossa F."/>
            <person name="Bolger M.E."/>
            <person name="Lanz C."/>
            <person name="Maumus F."/>
            <person name="Tohge T."/>
            <person name="Quesneville H."/>
            <person name="Alseekh S."/>
            <person name="Sorensen I."/>
            <person name="Lichtenstein G."/>
            <person name="Fich E.A."/>
            <person name="Conte M."/>
            <person name="Keller H."/>
            <person name="Schneeberger K."/>
            <person name="Schwacke R."/>
            <person name="Ofner I."/>
            <person name="Vrebalov J."/>
            <person name="Xu Y."/>
            <person name="Osorio S."/>
            <person name="Aflitos S.A."/>
            <person name="Schijlen E."/>
            <person name="Jimenez-Gomez J.M."/>
            <person name="Ryngajllo M."/>
            <person name="Kimura S."/>
            <person name="Kumar R."/>
            <person name="Koenig D."/>
            <person name="Headland L.R."/>
            <person name="Maloof J.N."/>
            <person name="Sinha N."/>
            <person name="van Ham R.C."/>
            <person name="Lankhorst R.K."/>
            <person name="Mao L."/>
            <person name="Vogel A."/>
            <person name="Arsova B."/>
            <person name="Panstruga R."/>
            <person name="Fei Z."/>
            <person name="Rose J.K."/>
            <person name="Zamir D."/>
            <person name="Carrari F."/>
            <person name="Giovannoni J.J."/>
            <person name="Weigel D."/>
            <person name="Usadel B."/>
            <person name="Fernie A.R."/>
        </authorList>
    </citation>
    <scope>NUCLEOTIDE SEQUENCE [LARGE SCALE GENOMIC DNA]</scope>
    <source>
        <strain evidence="3">cv. LA0716</strain>
    </source>
</reference>
<proteinExistence type="predicted"/>
<keyword evidence="2" id="KW-0812">Transmembrane</keyword>
<dbReference type="RefSeq" id="XP_027775375.1">
    <property type="nucleotide sequence ID" value="XM_027919574.1"/>
</dbReference>
<feature type="compositionally biased region" description="Low complexity" evidence="1">
    <location>
        <begin position="12"/>
        <end position="23"/>
    </location>
</feature>
<evidence type="ECO:0000256" key="1">
    <source>
        <dbReference type="SAM" id="MobiDB-lite"/>
    </source>
</evidence>
<gene>
    <name evidence="4" type="primary">LOC107030217</name>
</gene>
<dbReference type="Proteomes" id="UP000694930">
    <property type="component" value="Chromosome 9"/>
</dbReference>
<dbReference type="GeneID" id="107030217"/>
<keyword evidence="3" id="KW-1185">Reference proteome</keyword>
<evidence type="ECO:0000256" key="2">
    <source>
        <dbReference type="SAM" id="Phobius"/>
    </source>
</evidence>
<accession>A0ABM1VI07</accession>
<keyword evidence="2" id="KW-0472">Membrane</keyword>
<feature type="region of interest" description="Disordered" evidence="1">
    <location>
        <begin position="1"/>
        <end position="69"/>
    </location>
</feature>
<reference evidence="4" key="2">
    <citation type="submission" date="2025-08" db="UniProtKB">
        <authorList>
            <consortium name="RefSeq"/>
        </authorList>
    </citation>
    <scope>IDENTIFICATION</scope>
</reference>
<organism evidence="3 4">
    <name type="scientific">Solanum pennellii</name>
    <name type="common">Tomato</name>
    <name type="synonym">Lycopersicon pennellii</name>
    <dbReference type="NCBI Taxonomy" id="28526"/>
    <lineage>
        <taxon>Eukaryota</taxon>
        <taxon>Viridiplantae</taxon>
        <taxon>Streptophyta</taxon>
        <taxon>Embryophyta</taxon>
        <taxon>Tracheophyta</taxon>
        <taxon>Spermatophyta</taxon>
        <taxon>Magnoliopsida</taxon>
        <taxon>eudicotyledons</taxon>
        <taxon>Gunneridae</taxon>
        <taxon>Pentapetalae</taxon>
        <taxon>asterids</taxon>
        <taxon>lamiids</taxon>
        <taxon>Solanales</taxon>
        <taxon>Solanaceae</taxon>
        <taxon>Solanoideae</taxon>
        <taxon>Solaneae</taxon>
        <taxon>Solanum</taxon>
        <taxon>Solanum subgen. Lycopersicon</taxon>
    </lineage>
</organism>
<feature type="compositionally biased region" description="Acidic residues" evidence="1">
    <location>
        <begin position="37"/>
        <end position="46"/>
    </location>
</feature>
<sequence>MNSDSDISSYLDDPSAADILASSDADDGSDVHADSNVDSDSDADDTDLVRKSKAIDDERKREEEEGDLELQLNIKEEADELRLPTTSQTQITHGEAAFTMLVTLFMPIAFYFMG</sequence>
<feature type="compositionally biased region" description="Basic and acidic residues" evidence="1">
    <location>
        <begin position="47"/>
        <end position="63"/>
    </location>
</feature>
<protein>
    <submittedName>
        <fullName evidence="4">Uncharacterized protein LOC107030217</fullName>
    </submittedName>
</protein>
<evidence type="ECO:0000313" key="4">
    <source>
        <dbReference type="RefSeq" id="XP_027775375.1"/>
    </source>
</evidence>
<keyword evidence="2" id="KW-1133">Transmembrane helix</keyword>
<evidence type="ECO:0000313" key="3">
    <source>
        <dbReference type="Proteomes" id="UP000694930"/>
    </source>
</evidence>
<name>A0ABM1VI07_SOLPN</name>
<feature type="transmembrane region" description="Helical" evidence="2">
    <location>
        <begin position="96"/>
        <end position="113"/>
    </location>
</feature>